<gene>
    <name evidence="7" type="ORF">SAMN05444000_11445</name>
</gene>
<dbReference type="Pfam" id="PF01810">
    <property type="entry name" value="LysE"/>
    <property type="match status" value="1"/>
</dbReference>
<name>A0A1M6MPR4_9RHOB</name>
<feature type="transmembrane region" description="Helical" evidence="6">
    <location>
        <begin position="44"/>
        <end position="67"/>
    </location>
</feature>
<keyword evidence="2" id="KW-1003">Cell membrane</keyword>
<keyword evidence="8" id="KW-1185">Reference proteome</keyword>
<dbReference type="GO" id="GO:0015171">
    <property type="term" value="F:amino acid transmembrane transporter activity"/>
    <property type="evidence" value="ECO:0007669"/>
    <property type="project" value="TreeGrafter"/>
</dbReference>
<dbReference type="GO" id="GO:0005886">
    <property type="term" value="C:plasma membrane"/>
    <property type="evidence" value="ECO:0007669"/>
    <property type="project" value="UniProtKB-SubCell"/>
</dbReference>
<feature type="transmembrane region" description="Helical" evidence="6">
    <location>
        <begin position="145"/>
        <end position="169"/>
    </location>
</feature>
<dbReference type="AlphaFoldDB" id="A0A1M6MPR4"/>
<dbReference type="PANTHER" id="PTHR30086">
    <property type="entry name" value="ARGININE EXPORTER PROTEIN ARGO"/>
    <property type="match status" value="1"/>
</dbReference>
<evidence type="ECO:0000256" key="3">
    <source>
        <dbReference type="ARBA" id="ARBA00022692"/>
    </source>
</evidence>
<evidence type="ECO:0000313" key="8">
    <source>
        <dbReference type="Proteomes" id="UP000183982"/>
    </source>
</evidence>
<dbReference type="GO" id="GO:0033228">
    <property type="term" value="P:cysteine export across plasma membrane"/>
    <property type="evidence" value="ECO:0007669"/>
    <property type="project" value="TreeGrafter"/>
</dbReference>
<accession>A0A1M6MPR4</accession>
<protein>
    <submittedName>
        <fullName evidence="7">Threonine/homoserine/homoserine lactone efflux protein</fullName>
    </submittedName>
</protein>
<evidence type="ECO:0000313" key="7">
    <source>
        <dbReference type="EMBL" id="SHJ85471.1"/>
    </source>
</evidence>
<proteinExistence type="predicted"/>
<sequence length="197" mass="21305">MSVIAQVDPLYLFVFFGLFTPGPNVILLTASGARYGFRRTVPHLMGVVIGVGITSGLTALGIGALLLKWPVLEWGLKLVSAAWMMWMAFGLWTSRPDGGGARDRPFTVIEAALFQWVNPKVWAVALAASSAYASDLPPQLEALRLASAFSGLNLFVCLFWSGMGALLAFLLTTPFAWKVFSRAMALALGMFSFLVLI</sequence>
<feature type="transmembrane region" description="Helical" evidence="6">
    <location>
        <begin position="175"/>
        <end position="196"/>
    </location>
</feature>
<evidence type="ECO:0000256" key="6">
    <source>
        <dbReference type="SAM" id="Phobius"/>
    </source>
</evidence>
<evidence type="ECO:0000256" key="4">
    <source>
        <dbReference type="ARBA" id="ARBA00022989"/>
    </source>
</evidence>
<dbReference type="STRING" id="1470563.SAMN05444000_11445"/>
<dbReference type="Proteomes" id="UP000183982">
    <property type="component" value="Unassembled WGS sequence"/>
</dbReference>
<reference evidence="8" key="1">
    <citation type="submission" date="2016-11" db="EMBL/GenBank/DDBJ databases">
        <authorList>
            <person name="Varghese N."/>
            <person name="Submissions S."/>
        </authorList>
    </citation>
    <scope>NUCLEOTIDE SEQUENCE [LARGE SCALE GENOMIC DNA]</scope>
    <source>
        <strain evidence="8">DSM 100564</strain>
    </source>
</reference>
<comment type="subcellular location">
    <subcellularLocation>
        <location evidence="1">Cell membrane</location>
        <topology evidence="1">Multi-pass membrane protein</topology>
    </subcellularLocation>
</comment>
<dbReference type="PANTHER" id="PTHR30086:SF20">
    <property type="entry name" value="ARGININE EXPORTER PROTEIN ARGO-RELATED"/>
    <property type="match status" value="1"/>
</dbReference>
<dbReference type="EMBL" id="FQZQ01000014">
    <property type="protein sequence ID" value="SHJ85471.1"/>
    <property type="molecule type" value="Genomic_DNA"/>
</dbReference>
<evidence type="ECO:0000256" key="5">
    <source>
        <dbReference type="ARBA" id="ARBA00023136"/>
    </source>
</evidence>
<keyword evidence="3 6" id="KW-0812">Transmembrane</keyword>
<evidence type="ECO:0000256" key="1">
    <source>
        <dbReference type="ARBA" id="ARBA00004651"/>
    </source>
</evidence>
<dbReference type="OrthoDB" id="9812084at2"/>
<organism evidence="7 8">
    <name type="scientific">Shimia gijangensis</name>
    <dbReference type="NCBI Taxonomy" id="1470563"/>
    <lineage>
        <taxon>Bacteria</taxon>
        <taxon>Pseudomonadati</taxon>
        <taxon>Pseudomonadota</taxon>
        <taxon>Alphaproteobacteria</taxon>
        <taxon>Rhodobacterales</taxon>
        <taxon>Roseobacteraceae</taxon>
    </lineage>
</organism>
<evidence type="ECO:0000256" key="2">
    <source>
        <dbReference type="ARBA" id="ARBA00022475"/>
    </source>
</evidence>
<keyword evidence="5 6" id="KW-0472">Membrane</keyword>
<feature type="transmembrane region" description="Helical" evidence="6">
    <location>
        <begin position="12"/>
        <end position="32"/>
    </location>
</feature>
<dbReference type="InterPro" id="IPR001123">
    <property type="entry name" value="LeuE-type"/>
</dbReference>
<keyword evidence="4 6" id="KW-1133">Transmembrane helix</keyword>
<feature type="transmembrane region" description="Helical" evidence="6">
    <location>
        <begin position="74"/>
        <end position="93"/>
    </location>
</feature>